<dbReference type="AlphaFoldDB" id="A0A914YBV0"/>
<protein>
    <submittedName>
        <fullName evidence="4">Uncharacterized protein</fullName>
    </submittedName>
</protein>
<evidence type="ECO:0000256" key="2">
    <source>
        <dbReference type="SAM" id="Phobius"/>
    </source>
</evidence>
<keyword evidence="3" id="KW-1185">Reference proteome</keyword>
<feature type="transmembrane region" description="Helical" evidence="2">
    <location>
        <begin position="171"/>
        <end position="200"/>
    </location>
</feature>
<evidence type="ECO:0000313" key="3">
    <source>
        <dbReference type="Proteomes" id="UP000887577"/>
    </source>
</evidence>
<dbReference type="PANTHER" id="PTHR33444:SF8">
    <property type="entry name" value="MARVEL DOMAIN-CONTAINING PROTEIN"/>
    <property type="match status" value="1"/>
</dbReference>
<keyword evidence="2" id="KW-0472">Membrane</keyword>
<dbReference type="PANTHER" id="PTHR33444">
    <property type="entry name" value="SI:DKEY-19B23.12-RELATED"/>
    <property type="match status" value="1"/>
</dbReference>
<evidence type="ECO:0000256" key="1">
    <source>
        <dbReference type="SAM" id="MobiDB-lite"/>
    </source>
</evidence>
<organism evidence="3 4">
    <name type="scientific">Panagrolaimus superbus</name>
    <dbReference type="NCBI Taxonomy" id="310955"/>
    <lineage>
        <taxon>Eukaryota</taxon>
        <taxon>Metazoa</taxon>
        <taxon>Ecdysozoa</taxon>
        <taxon>Nematoda</taxon>
        <taxon>Chromadorea</taxon>
        <taxon>Rhabditida</taxon>
        <taxon>Tylenchina</taxon>
        <taxon>Panagrolaimomorpha</taxon>
        <taxon>Panagrolaimoidea</taxon>
        <taxon>Panagrolaimidae</taxon>
        <taxon>Panagrolaimus</taxon>
    </lineage>
</organism>
<feature type="transmembrane region" description="Helical" evidence="2">
    <location>
        <begin position="125"/>
        <end position="151"/>
    </location>
</feature>
<feature type="region of interest" description="Disordered" evidence="1">
    <location>
        <begin position="1"/>
        <end position="49"/>
    </location>
</feature>
<keyword evidence="2" id="KW-0812">Transmembrane</keyword>
<accession>A0A914YBV0</accession>
<sequence length="204" mass="23134">MIRQTEKYTEMPLDNRGGGQVTQTYRVDSFESGRLPNGRLPGGILKTRPYDYSNTNSSNSMSISGPNSLNSVRQPFIPQSPFPTVSQNNYPPKYDANGYNLSPGGGMGENNQRRTNKKANLMSNLCFYGVEGIILLAIVINLILGCVWVYGSRWRVHFEEGMYEEHFCDWTLYWFSWWSVTMHLATFGLLIVAVIFILIYGSMS</sequence>
<dbReference type="Proteomes" id="UP000887577">
    <property type="component" value="Unplaced"/>
</dbReference>
<proteinExistence type="predicted"/>
<dbReference type="WBParaSite" id="PSU_v2.g17684.t1">
    <property type="protein sequence ID" value="PSU_v2.g17684.t1"/>
    <property type="gene ID" value="PSU_v2.g17684"/>
</dbReference>
<reference evidence="4" key="1">
    <citation type="submission" date="2022-11" db="UniProtKB">
        <authorList>
            <consortium name="WormBaseParasite"/>
        </authorList>
    </citation>
    <scope>IDENTIFICATION</scope>
</reference>
<name>A0A914YBV0_9BILA</name>
<evidence type="ECO:0000313" key="4">
    <source>
        <dbReference type="WBParaSite" id="PSU_v2.g17684.t1"/>
    </source>
</evidence>
<dbReference type="InterPro" id="IPR040350">
    <property type="entry name" value="TMEM272"/>
</dbReference>
<keyword evidence="2" id="KW-1133">Transmembrane helix</keyword>